<evidence type="ECO:0000256" key="1">
    <source>
        <dbReference type="SAM" id="Phobius"/>
    </source>
</evidence>
<reference evidence="2 3" key="1">
    <citation type="submission" date="2022-02" db="EMBL/GenBank/DDBJ databases">
        <title>Genome sequence data of Kingella unionensis sp. nov. strain CICC 24913 (CCUG 75125).</title>
        <authorList>
            <person name="Xiao M."/>
        </authorList>
    </citation>
    <scope>NUCLEOTIDE SEQUENCE [LARGE SCALE GENOMIC DNA]</scope>
    <source>
        <strain evidence="2 3">CICC 24913</strain>
    </source>
</reference>
<dbReference type="InterPro" id="IPR007313">
    <property type="entry name" value="FxsA"/>
</dbReference>
<dbReference type="EMBL" id="JAKOOW010000024">
    <property type="protein sequence ID" value="MCG6504061.1"/>
    <property type="molecule type" value="Genomic_DNA"/>
</dbReference>
<dbReference type="Pfam" id="PF04186">
    <property type="entry name" value="FxsA"/>
    <property type="match status" value="1"/>
</dbReference>
<keyword evidence="1" id="KW-1133">Transmembrane helix</keyword>
<name>A0ABS9NMP9_9NEIS</name>
<accession>A0ABS9NMP9</accession>
<keyword evidence="3" id="KW-1185">Reference proteome</keyword>
<dbReference type="NCBIfam" id="NF008528">
    <property type="entry name" value="PRK11463.1-2"/>
    <property type="match status" value="1"/>
</dbReference>
<dbReference type="Proteomes" id="UP001298424">
    <property type="component" value="Unassembled WGS sequence"/>
</dbReference>
<sequence length="155" mass="16100">MRPLLTLLLVFVVLDVLSLFWAAKIIGGLAVFGLLLLAFVAGSSLLGGGRLSRIMLLGGLMGGGTSLYRALLPLRIPLAGLLLLMPGFLSDIVALFLLLPLGGGQSAGAAGQNGFDSNRFSQGGFSQSAPFERGVGDGDIIEGEFVVRDKNSKQP</sequence>
<feature type="transmembrane region" description="Helical" evidence="1">
    <location>
        <begin position="54"/>
        <end position="72"/>
    </location>
</feature>
<evidence type="ECO:0000313" key="3">
    <source>
        <dbReference type="Proteomes" id="UP001298424"/>
    </source>
</evidence>
<organism evidence="2 3">
    <name type="scientific">Kingella pumchi</name>
    <dbReference type="NCBI Taxonomy" id="2779506"/>
    <lineage>
        <taxon>Bacteria</taxon>
        <taxon>Pseudomonadati</taxon>
        <taxon>Pseudomonadota</taxon>
        <taxon>Betaproteobacteria</taxon>
        <taxon>Neisseriales</taxon>
        <taxon>Neisseriaceae</taxon>
        <taxon>Kingella</taxon>
    </lineage>
</organism>
<proteinExistence type="predicted"/>
<feature type="transmembrane region" description="Helical" evidence="1">
    <location>
        <begin position="78"/>
        <end position="99"/>
    </location>
</feature>
<gene>
    <name evidence="2" type="ORF">MB824_06095</name>
</gene>
<keyword evidence="1" id="KW-0812">Transmembrane</keyword>
<evidence type="ECO:0000313" key="2">
    <source>
        <dbReference type="EMBL" id="MCG6504061.1"/>
    </source>
</evidence>
<dbReference type="PANTHER" id="PTHR35335:SF1">
    <property type="entry name" value="UPF0716 PROTEIN FXSA"/>
    <property type="match status" value="1"/>
</dbReference>
<dbReference type="PANTHER" id="PTHR35335">
    <property type="entry name" value="UPF0716 PROTEIN FXSA"/>
    <property type="match status" value="1"/>
</dbReference>
<protein>
    <submittedName>
        <fullName evidence="2">FxsA family protein</fullName>
    </submittedName>
</protein>
<comment type="caution">
    <text evidence="2">The sequence shown here is derived from an EMBL/GenBank/DDBJ whole genome shotgun (WGS) entry which is preliminary data.</text>
</comment>
<dbReference type="RefSeq" id="WP_238746871.1">
    <property type="nucleotide sequence ID" value="NZ_JAKOOW010000024.1"/>
</dbReference>
<feature type="transmembrane region" description="Helical" evidence="1">
    <location>
        <begin position="28"/>
        <end position="47"/>
    </location>
</feature>
<keyword evidence="1" id="KW-0472">Membrane</keyword>